<proteinExistence type="predicted"/>
<dbReference type="InterPro" id="IPR023534">
    <property type="entry name" value="Rof/RNase_P-like"/>
</dbReference>
<dbReference type="Proteomes" id="UP001202831">
    <property type="component" value="Unassembled WGS sequence"/>
</dbReference>
<dbReference type="EMBL" id="JAKIKT010000007">
    <property type="protein sequence ID" value="MCL2915562.1"/>
    <property type="molecule type" value="Genomic_DNA"/>
</dbReference>
<dbReference type="RefSeq" id="WP_249250151.1">
    <property type="nucleotide sequence ID" value="NZ_JAKIKT010000007.1"/>
</dbReference>
<evidence type="ECO:0000313" key="2">
    <source>
        <dbReference type="Proteomes" id="UP001202831"/>
    </source>
</evidence>
<dbReference type="InterPro" id="IPR038626">
    <property type="entry name" value="Rof-like_sf"/>
</dbReference>
<name>A0ABT0NCQ3_9GAMM</name>
<comment type="caution">
    <text evidence="1">The sequence shown here is derived from an EMBL/GenBank/DDBJ whole genome shotgun (WGS) entry which is preliminary data.</text>
</comment>
<evidence type="ECO:0000313" key="1">
    <source>
        <dbReference type="EMBL" id="MCL2915562.1"/>
    </source>
</evidence>
<sequence>MINCEVHDVLELACIYRIEVQLTLSDGTSISGIASTTRTGQNKHEYLVIEHTDGPVEVDMESIKMMRALTRNPHFTEVDVY</sequence>
<dbReference type="InterPro" id="IPR009778">
    <property type="entry name" value="ROF"/>
</dbReference>
<dbReference type="Pfam" id="PF07073">
    <property type="entry name" value="ROF"/>
    <property type="match status" value="1"/>
</dbReference>
<gene>
    <name evidence="1" type="ORF">L2725_17545</name>
</gene>
<protein>
    <submittedName>
        <fullName evidence="1">Rho-binding antiterminator</fullName>
    </submittedName>
</protein>
<reference evidence="1 2" key="1">
    <citation type="submission" date="2022-01" db="EMBL/GenBank/DDBJ databases">
        <title>Whole genome-based taxonomy of the Shewanellaceae.</title>
        <authorList>
            <person name="Martin-Rodriguez A.J."/>
        </authorList>
    </citation>
    <scope>NUCLEOTIDE SEQUENCE [LARGE SCALE GENOMIC DNA]</scope>
    <source>
        <strain evidence="1 2">DSM 21332</strain>
    </source>
</reference>
<dbReference type="Gene3D" id="2.30.30.400">
    <property type="entry name" value="Rof-like"/>
    <property type="match status" value="1"/>
</dbReference>
<organism evidence="1 2">
    <name type="scientific">Shewanella corallii</name>
    <dbReference type="NCBI Taxonomy" id="560080"/>
    <lineage>
        <taxon>Bacteria</taxon>
        <taxon>Pseudomonadati</taxon>
        <taxon>Pseudomonadota</taxon>
        <taxon>Gammaproteobacteria</taxon>
        <taxon>Alteromonadales</taxon>
        <taxon>Shewanellaceae</taxon>
        <taxon>Shewanella</taxon>
    </lineage>
</organism>
<accession>A0ABT0NCQ3</accession>
<dbReference type="SUPFAM" id="SSF101744">
    <property type="entry name" value="Rof/RNase P subunit-like"/>
    <property type="match status" value="1"/>
</dbReference>
<keyword evidence="2" id="KW-1185">Reference proteome</keyword>